<reference evidence="1" key="1">
    <citation type="submission" date="2021-08" db="EMBL/GenBank/DDBJ databases">
        <authorList>
            <person name="Nwanade C."/>
            <person name="Wang M."/>
            <person name="Masoudi A."/>
            <person name="Yu Z."/>
            <person name="Liu J."/>
        </authorList>
    </citation>
    <scope>NUCLEOTIDE SEQUENCE</scope>
    <source>
        <strain evidence="1">S056</strain>
    </source>
</reference>
<name>A0A9Q9H7Z8_9RHOB</name>
<evidence type="ECO:0000313" key="2">
    <source>
        <dbReference type="Proteomes" id="UP001057991"/>
    </source>
</evidence>
<organism evidence="1 2">
    <name type="scientific">Aliiroseovarius crassostreae</name>
    <dbReference type="NCBI Taxonomy" id="154981"/>
    <lineage>
        <taxon>Bacteria</taxon>
        <taxon>Pseudomonadati</taxon>
        <taxon>Pseudomonadota</taxon>
        <taxon>Alphaproteobacteria</taxon>
        <taxon>Rhodobacterales</taxon>
        <taxon>Paracoccaceae</taxon>
        <taxon>Aliiroseovarius</taxon>
    </lineage>
</organism>
<protein>
    <submittedName>
        <fullName evidence="1">Uncharacterized protein</fullName>
    </submittedName>
</protein>
<gene>
    <name evidence="1" type="ORF">K3X48_13875</name>
</gene>
<dbReference type="EMBL" id="CP080776">
    <property type="protein sequence ID" value="UWP95243.1"/>
    <property type="molecule type" value="Genomic_DNA"/>
</dbReference>
<accession>A0A9Q9H7Z8</accession>
<dbReference type="AlphaFoldDB" id="A0A9Q9H7Z8"/>
<sequence>MSDKTENLIRTHSSWHDHVTPEERARLLVLEERIERKRRSLDETIAERQKIMSRSIRRMRRKAGKD</sequence>
<dbReference type="Proteomes" id="UP001057991">
    <property type="component" value="Chromosome"/>
</dbReference>
<dbReference type="RefSeq" id="WP_259805970.1">
    <property type="nucleotide sequence ID" value="NZ_CP080776.1"/>
</dbReference>
<evidence type="ECO:0000313" key="1">
    <source>
        <dbReference type="EMBL" id="UWP95243.1"/>
    </source>
</evidence>
<proteinExistence type="predicted"/>